<keyword evidence="5" id="KW-0479">Metal-binding</keyword>
<dbReference type="InterPro" id="IPR005905">
    <property type="entry name" value="D_ala_D_ala"/>
</dbReference>
<evidence type="ECO:0000256" key="13">
    <source>
        <dbReference type="PROSITE-ProRule" id="PRU00409"/>
    </source>
</evidence>
<evidence type="ECO:0000259" key="14">
    <source>
        <dbReference type="PROSITE" id="PS50975"/>
    </source>
</evidence>
<gene>
    <name evidence="12" type="primary">ddl</name>
    <name evidence="15" type="ORF">KQI42_12225</name>
</gene>
<comment type="subcellular location">
    <subcellularLocation>
        <location evidence="12">Cytoplasm</location>
    </subcellularLocation>
</comment>
<reference evidence="15 16" key="1">
    <citation type="submission" date="2021-06" db="EMBL/GenBank/DDBJ databases">
        <authorList>
            <person name="Sun Q."/>
            <person name="Li D."/>
        </authorList>
    </citation>
    <scope>NUCLEOTIDE SEQUENCE [LARGE SCALE GENOMIC DNA]</scope>
    <source>
        <strain evidence="15 16">MSJ-40</strain>
    </source>
</reference>
<comment type="similarity">
    <text evidence="3 12">Belongs to the D-alanine--D-alanine ligase family.</text>
</comment>
<comment type="pathway">
    <text evidence="12">Cell wall biogenesis; peptidoglycan biosynthesis.</text>
</comment>
<feature type="domain" description="ATP-grasp" evidence="14">
    <location>
        <begin position="135"/>
        <end position="341"/>
    </location>
</feature>
<comment type="catalytic activity">
    <reaction evidence="12">
        <text>2 D-alanine + ATP = D-alanyl-D-alanine + ADP + phosphate + H(+)</text>
        <dbReference type="Rhea" id="RHEA:11224"/>
        <dbReference type="ChEBI" id="CHEBI:15378"/>
        <dbReference type="ChEBI" id="CHEBI:30616"/>
        <dbReference type="ChEBI" id="CHEBI:43474"/>
        <dbReference type="ChEBI" id="CHEBI:57416"/>
        <dbReference type="ChEBI" id="CHEBI:57822"/>
        <dbReference type="ChEBI" id="CHEBI:456216"/>
        <dbReference type="EC" id="6.3.2.4"/>
    </reaction>
</comment>
<dbReference type="EC" id="6.3.2.4" evidence="12"/>
<evidence type="ECO:0000256" key="2">
    <source>
        <dbReference type="ARBA" id="ARBA00001946"/>
    </source>
</evidence>
<dbReference type="NCBIfam" id="NF002526">
    <property type="entry name" value="PRK01966.1-2"/>
    <property type="match status" value="1"/>
</dbReference>
<comment type="function">
    <text evidence="12">Cell wall formation.</text>
</comment>
<comment type="cofactor">
    <cofactor evidence="1">
        <name>Mn(2+)</name>
        <dbReference type="ChEBI" id="CHEBI:29035"/>
    </cofactor>
</comment>
<accession>A0ABS6E788</accession>
<dbReference type="RefSeq" id="WP_216520160.1">
    <property type="nucleotide sequence ID" value="NZ_JAHLPM010000010.1"/>
</dbReference>
<evidence type="ECO:0000256" key="9">
    <source>
        <dbReference type="ARBA" id="ARBA00022960"/>
    </source>
</evidence>
<evidence type="ECO:0000256" key="1">
    <source>
        <dbReference type="ARBA" id="ARBA00001936"/>
    </source>
</evidence>
<evidence type="ECO:0000313" key="16">
    <source>
        <dbReference type="Proteomes" id="UP000749471"/>
    </source>
</evidence>
<dbReference type="HAMAP" id="MF_00047">
    <property type="entry name" value="Dala_Dala_lig"/>
    <property type="match status" value="1"/>
</dbReference>
<keyword evidence="8" id="KW-0460">Magnesium</keyword>
<proteinExistence type="inferred from homology"/>
<organism evidence="15 16">
    <name type="scientific">Tissierella simiarum</name>
    <dbReference type="NCBI Taxonomy" id="2841534"/>
    <lineage>
        <taxon>Bacteria</taxon>
        <taxon>Bacillati</taxon>
        <taxon>Bacillota</taxon>
        <taxon>Tissierellia</taxon>
        <taxon>Tissierellales</taxon>
        <taxon>Tissierellaceae</taxon>
        <taxon>Tissierella</taxon>
    </lineage>
</organism>
<evidence type="ECO:0000256" key="5">
    <source>
        <dbReference type="ARBA" id="ARBA00022723"/>
    </source>
</evidence>
<keyword evidence="12" id="KW-0961">Cell wall biogenesis/degradation</keyword>
<keyword evidence="11" id="KW-0464">Manganese</keyword>
<dbReference type="InterPro" id="IPR011127">
    <property type="entry name" value="Dala_Dala_lig_N"/>
</dbReference>
<keyword evidence="6 13" id="KW-0547">Nucleotide-binding</keyword>
<dbReference type="InterPro" id="IPR011761">
    <property type="entry name" value="ATP-grasp"/>
</dbReference>
<dbReference type="NCBIfam" id="TIGR01205">
    <property type="entry name" value="D_ala_D_alaTIGR"/>
    <property type="match status" value="1"/>
</dbReference>
<keyword evidence="12" id="KW-0963">Cytoplasm</keyword>
<comment type="cofactor">
    <cofactor evidence="2">
        <name>Mg(2+)</name>
        <dbReference type="ChEBI" id="CHEBI:18420"/>
    </cofactor>
</comment>
<keyword evidence="9 12" id="KW-0133">Cell shape</keyword>
<dbReference type="NCBIfam" id="NF002528">
    <property type="entry name" value="PRK01966.1-4"/>
    <property type="match status" value="1"/>
</dbReference>
<evidence type="ECO:0000313" key="15">
    <source>
        <dbReference type="EMBL" id="MBU5438785.1"/>
    </source>
</evidence>
<dbReference type="GO" id="GO:0008716">
    <property type="term" value="F:D-alanine-D-alanine ligase activity"/>
    <property type="evidence" value="ECO:0007669"/>
    <property type="project" value="UniProtKB-EC"/>
</dbReference>
<evidence type="ECO:0000256" key="6">
    <source>
        <dbReference type="ARBA" id="ARBA00022741"/>
    </source>
</evidence>
<evidence type="ECO:0000256" key="12">
    <source>
        <dbReference type="HAMAP-Rule" id="MF_00047"/>
    </source>
</evidence>
<dbReference type="PROSITE" id="PS00843">
    <property type="entry name" value="DALA_DALA_LIGASE_1"/>
    <property type="match status" value="1"/>
</dbReference>
<dbReference type="PANTHER" id="PTHR23132:SF25">
    <property type="entry name" value="D-ALANINE--D-ALANINE LIGASE A"/>
    <property type="match status" value="1"/>
</dbReference>
<dbReference type="PANTHER" id="PTHR23132">
    <property type="entry name" value="D-ALANINE--D-ALANINE LIGASE"/>
    <property type="match status" value="1"/>
</dbReference>
<evidence type="ECO:0000256" key="3">
    <source>
        <dbReference type="ARBA" id="ARBA00010871"/>
    </source>
</evidence>
<dbReference type="InterPro" id="IPR011095">
    <property type="entry name" value="Dala_Dala_lig_C"/>
</dbReference>
<sequence length="357" mass="40554">MKTNIFVIYGGKSVEHEVSLHSASAIMNAVNKEKYNIYPIYITKEGIWYSLGLLKDDIGDIEQLKKTSSSTIPSSIGDFLTNYLKHDEKNIVFPALHGTNGEDGTIQGLLELLDIPYVGNEVLSSALGMDKVIMKDLFTKENIPQGKYMSLRFHTWKDNSEESLEKIEMTIGYPCFVKPARSGSSVGISRCENKDELKKGLQEAFLYDNKTVIEEEIIGREMQISVVGNDYPKASVVGEFIMERRFMDYNAKYLDGKLIPVIPARLLKNLSDAMRETAIKTFKILNCYGLVRVDYFVTEDNKFYVNEVNTMPGFTKSSMTPALWEKTDGTTYPQLIEKLIELAFERYEQKKSIINGR</sequence>
<comment type="caution">
    <text evidence="15">The sequence shown here is derived from an EMBL/GenBank/DDBJ whole genome shotgun (WGS) entry which is preliminary data.</text>
</comment>
<dbReference type="InterPro" id="IPR000291">
    <property type="entry name" value="D-Ala_lig_Van_CS"/>
</dbReference>
<evidence type="ECO:0000256" key="7">
    <source>
        <dbReference type="ARBA" id="ARBA00022840"/>
    </source>
</evidence>
<dbReference type="PROSITE" id="PS00844">
    <property type="entry name" value="DALA_DALA_LIGASE_2"/>
    <property type="match status" value="1"/>
</dbReference>
<keyword evidence="7 13" id="KW-0067">ATP-binding</keyword>
<keyword evidence="16" id="KW-1185">Reference proteome</keyword>
<dbReference type="PIRSF" id="PIRSF039102">
    <property type="entry name" value="Ddl/VanB"/>
    <property type="match status" value="1"/>
</dbReference>
<dbReference type="Pfam" id="PF07478">
    <property type="entry name" value="Dala_Dala_lig_C"/>
    <property type="match status" value="1"/>
</dbReference>
<protein>
    <recommendedName>
        <fullName evidence="12">D-alanine--D-alanine ligase</fullName>
        <ecNumber evidence="12">6.3.2.4</ecNumber>
    </recommendedName>
    <alternativeName>
        <fullName evidence="12">D-Ala-D-Ala ligase</fullName>
    </alternativeName>
    <alternativeName>
        <fullName evidence="12">D-alanylalanine synthetase</fullName>
    </alternativeName>
</protein>
<evidence type="ECO:0000256" key="10">
    <source>
        <dbReference type="ARBA" id="ARBA00022984"/>
    </source>
</evidence>
<evidence type="ECO:0000256" key="4">
    <source>
        <dbReference type="ARBA" id="ARBA00022598"/>
    </source>
</evidence>
<evidence type="ECO:0000256" key="8">
    <source>
        <dbReference type="ARBA" id="ARBA00022842"/>
    </source>
</evidence>
<dbReference type="Proteomes" id="UP000749471">
    <property type="component" value="Unassembled WGS sequence"/>
</dbReference>
<evidence type="ECO:0000256" key="11">
    <source>
        <dbReference type="ARBA" id="ARBA00023211"/>
    </source>
</evidence>
<dbReference type="PROSITE" id="PS50975">
    <property type="entry name" value="ATP_GRASP"/>
    <property type="match status" value="1"/>
</dbReference>
<keyword evidence="10 12" id="KW-0573">Peptidoglycan synthesis</keyword>
<name>A0ABS6E788_9FIRM</name>
<dbReference type="Pfam" id="PF01820">
    <property type="entry name" value="Dala_Dala_lig_N"/>
    <property type="match status" value="1"/>
</dbReference>
<keyword evidence="4 12" id="KW-0436">Ligase</keyword>
<dbReference type="EMBL" id="JAHLPM010000010">
    <property type="protein sequence ID" value="MBU5438785.1"/>
    <property type="molecule type" value="Genomic_DNA"/>
</dbReference>